<dbReference type="InterPro" id="IPR016181">
    <property type="entry name" value="Acyl_CoA_acyltransferase"/>
</dbReference>
<dbReference type="GO" id="GO:0010485">
    <property type="term" value="F:histone H4 acetyltransferase activity"/>
    <property type="evidence" value="ECO:0007669"/>
    <property type="project" value="InterPro"/>
</dbReference>
<keyword evidence="9" id="KW-0012">Acyltransferase</keyword>
<organism evidence="13 14">
    <name type="scientific">Ophiocordyceps polyrhachis-furcata BCC 54312</name>
    <dbReference type="NCBI Taxonomy" id="1330021"/>
    <lineage>
        <taxon>Eukaryota</taxon>
        <taxon>Fungi</taxon>
        <taxon>Dikarya</taxon>
        <taxon>Ascomycota</taxon>
        <taxon>Pezizomycotina</taxon>
        <taxon>Sordariomycetes</taxon>
        <taxon>Hypocreomycetidae</taxon>
        <taxon>Hypocreales</taxon>
        <taxon>Ophiocordycipitaceae</taxon>
        <taxon>Ophiocordyceps</taxon>
    </lineage>
</organism>
<dbReference type="GO" id="GO:0005737">
    <property type="term" value="C:cytoplasm"/>
    <property type="evidence" value="ECO:0007669"/>
    <property type="project" value="UniProtKB-SubCell"/>
</dbReference>
<dbReference type="PANTHER" id="PTHR20531">
    <property type="entry name" value="N-ALPHA-ACETYLTRANSFERASE 40"/>
    <property type="match status" value="1"/>
</dbReference>
<sequence length="215" mass="23963">MSKEAEEAIEEANSLSDEEFLQRLIHPSPESSWPEWTHPQTGATYHLRLTRTEALTEKEVDDCLALVQQTSGDAYRASANGWRPGAKRREMRTAGLRYVLVRGDRHHGPLVGFVSMMLTWEAGEAVVYCYEIHLEALLRGSGLGTMLMGFVASVARRTPHVAKVMLTCFTSNSRARAFYSRLGYGVDASSPRETRELRGGRTVGSQYVILSLVVD</sequence>
<dbReference type="InterPro" id="IPR039949">
    <property type="entry name" value="NAA40"/>
</dbReference>
<comment type="subcellular location">
    <subcellularLocation>
        <location evidence="2">Cytoplasm</location>
    </subcellularLocation>
    <subcellularLocation>
        <location evidence="1">Nucleus</location>
    </subcellularLocation>
</comment>
<dbReference type="STRING" id="1330021.A0A367LD03"/>
<dbReference type="AlphaFoldDB" id="A0A367LD03"/>
<dbReference type="SUPFAM" id="SSF55729">
    <property type="entry name" value="Acyl-CoA N-acyltransferases (Nat)"/>
    <property type="match status" value="1"/>
</dbReference>
<evidence type="ECO:0000313" key="13">
    <source>
        <dbReference type="EMBL" id="RCI12295.1"/>
    </source>
</evidence>
<dbReference type="PROSITE" id="PS51186">
    <property type="entry name" value="GNAT"/>
    <property type="match status" value="1"/>
</dbReference>
<accession>A0A367LD03</accession>
<evidence type="ECO:0000256" key="1">
    <source>
        <dbReference type="ARBA" id="ARBA00004123"/>
    </source>
</evidence>
<name>A0A367LD03_9HYPO</name>
<evidence type="ECO:0000256" key="9">
    <source>
        <dbReference type="ARBA" id="ARBA00023315"/>
    </source>
</evidence>
<proteinExistence type="inferred from homology"/>
<dbReference type="PANTHER" id="PTHR20531:SF1">
    <property type="entry name" value="N-ALPHA-ACETYLTRANSFERASE 40"/>
    <property type="match status" value="1"/>
</dbReference>
<evidence type="ECO:0000256" key="11">
    <source>
        <dbReference type="ARBA" id="ARBA00049524"/>
    </source>
</evidence>
<keyword evidence="6" id="KW-0963">Cytoplasm</keyword>
<evidence type="ECO:0000256" key="7">
    <source>
        <dbReference type="ARBA" id="ARBA00022679"/>
    </source>
</evidence>
<dbReference type="OrthoDB" id="424551at2759"/>
<keyword evidence="8" id="KW-0539">Nucleus</keyword>
<dbReference type="GO" id="GO:0043998">
    <property type="term" value="F:histone H2A acetyltransferase activity"/>
    <property type="evidence" value="ECO:0007669"/>
    <property type="project" value="InterPro"/>
</dbReference>
<comment type="catalytic activity">
    <reaction evidence="10">
        <text>N-terminal L-seryl-[histone H2A] + acetyl-CoA = N-terminal N(alpha)-acetyl-L-seryl-[histone H2A] + CoA + H(+)</text>
        <dbReference type="Rhea" id="RHEA:50600"/>
        <dbReference type="Rhea" id="RHEA-COMP:12742"/>
        <dbReference type="Rhea" id="RHEA-COMP:12744"/>
        <dbReference type="ChEBI" id="CHEBI:15378"/>
        <dbReference type="ChEBI" id="CHEBI:57287"/>
        <dbReference type="ChEBI" id="CHEBI:57288"/>
        <dbReference type="ChEBI" id="CHEBI:64738"/>
        <dbReference type="ChEBI" id="CHEBI:83690"/>
        <dbReference type="EC" id="2.3.1.257"/>
    </reaction>
</comment>
<feature type="domain" description="N-acetyltransferase" evidence="12">
    <location>
        <begin position="50"/>
        <end position="204"/>
    </location>
</feature>
<reference evidence="13 14" key="1">
    <citation type="journal article" date="2015" name="BMC Genomics">
        <title>Insights from the genome of Ophiocordyceps polyrhachis-furcata to pathogenicity and host specificity in insect fungi.</title>
        <authorList>
            <person name="Wichadakul D."/>
            <person name="Kobmoo N."/>
            <person name="Ingsriswang S."/>
            <person name="Tangphatsornruang S."/>
            <person name="Chantasingh D."/>
            <person name="Luangsa-ard J.J."/>
            <person name="Eurwilaichitr L."/>
        </authorList>
    </citation>
    <scope>NUCLEOTIDE SEQUENCE [LARGE SCALE GENOMIC DNA]</scope>
    <source>
        <strain evidence="13 14">BCC 54312</strain>
    </source>
</reference>
<keyword evidence="14" id="KW-1185">Reference proteome</keyword>
<evidence type="ECO:0000256" key="3">
    <source>
        <dbReference type="ARBA" id="ARBA00008870"/>
    </source>
</evidence>
<dbReference type="EMBL" id="LKCN02000007">
    <property type="protein sequence ID" value="RCI12295.1"/>
    <property type="molecule type" value="Genomic_DNA"/>
</dbReference>
<evidence type="ECO:0000259" key="12">
    <source>
        <dbReference type="PROSITE" id="PS51186"/>
    </source>
</evidence>
<gene>
    <name evidence="13" type="ORF">L249_0271</name>
</gene>
<dbReference type="InterPro" id="IPR000182">
    <property type="entry name" value="GNAT_dom"/>
</dbReference>
<keyword evidence="7" id="KW-0808">Transferase</keyword>
<dbReference type="GO" id="GO:0005634">
    <property type="term" value="C:nucleus"/>
    <property type="evidence" value="ECO:0007669"/>
    <property type="project" value="UniProtKB-SubCell"/>
</dbReference>
<dbReference type="EC" id="2.3.1.257" evidence="4"/>
<evidence type="ECO:0000256" key="6">
    <source>
        <dbReference type="ARBA" id="ARBA00022490"/>
    </source>
</evidence>
<dbReference type="Gene3D" id="3.40.630.30">
    <property type="match status" value="1"/>
</dbReference>
<evidence type="ECO:0000256" key="5">
    <source>
        <dbReference type="ARBA" id="ARBA00015043"/>
    </source>
</evidence>
<comment type="similarity">
    <text evidence="3">Belongs to the acetyltransferase family. NAA40 subfamily.</text>
</comment>
<evidence type="ECO:0000256" key="4">
    <source>
        <dbReference type="ARBA" id="ARBA00012950"/>
    </source>
</evidence>
<evidence type="ECO:0000313" key="14">
    <source>
        <dbReference type="Proteomes" id="UP000253664"/>
    </source>
</evidence>
<comment type="caution">
    <text evidence="13">The sequence shown here is derived from an EMBL/GenBank/DDBJ whole genome shotgun (WGS) entry which is preliminary data.</text>
</comment>
<evidence type="ECO:0000256" key="8">
    <source>
        <dbReference type="ARBA" id="ARBA00023242"/>
    </source>
</evidence>
<dbReference type="Pfam" id="PF00583">
    <property type="entry name" value="Acetyltransf_1"/>
    <property type="match status" value="1"/>
</dbReference>
<dbReference type="Proteomes" id="UP000253664">
    <property type="component" value="Unassembled WGS sequence"/>
</dbReference>
<comment type="catalytic activity">
    <reaction evidence="11">
        <text>N-terminal L-seryl-[histone H4] + acetyl-CoA = N-terminal N(alpha)-acetyl-L-seryl-[histone H4] + CoA + H(+)</text>
        <dbReference type="Rhea" id="RHEA:50596"/>
        <dbReference type="Rhea" id="RHEA-COMP:12740"/>
        <dbReference type="Rhea" id="RHEA-COMP:12743"/>
        <dbReference type="ChEBI" id="CHEBI:15378"/>
        <dbReference type="ChEBI" id="CHEBI:57287"/>
        <dbReference type="ChEBI" id="CHEBI:57288"/>
        <dbReference type="ChEBI" id="CHEBI:64738"/>
        <dbReference type="ChEBI" id="CHEBI:83690"/>
        <dbReference type="EC" id="2.3.1.257"/>
    </reaction>
</comment>
<dbReference type="GO" id="GO:1990189">
    <property type="term" value="F:protein N-terminal-serine acetyltransferase activity"/>
    <property type="evidence" value="ECO:0007669"/>
    <property type="project" value="UniProtKB-EC"/>
</dbReference>
<evidence type="ECO:0000256" key="10">
    <source>
        <dbReference type="ARBA" id="ARBA00047821"/>
    </source>
</evidence>
<protein>
    <recommendedName>
        <fullName evidence="5">N-alpha-acetyltransferase 40</fullName>
        <ecNumber evidence="4">2.3.1.257</ecNumber>
    </recommendedName>
</protein>
<evidence type="ECO:0000256" key="2">
    <source>
        <dbReference type="ARBA" id="ARBA00004496"/>
    </source>
</evidence>